<sequence>MLLITRSGKRDQRFPGSLSECENFGGCIRSNPHFSHPLAPPEPNKK</sequence>
<evidence type="ECO:0000313" key="1">
    <source>
        <dbReference type="EMBL" id="AFK67552.1"/>
    </source>
</evidence>
<protein>
    <submittedName>
        <fullName evidence="1">Uncharacterized protein</fullName>
    </submittedName>
</protein>
<evidence type="ECO:0000313" key="2">
    <source>
        <dbReference type="Proteomes" id="UP000005268"/>
    </source>
</evidence>
<dbReference type="Proteomes" id="UP000005268">
    <property type="component" value="Chromosome"/>
</dbReference>
<dbReference type="EMBL" id="CP003588">
    <property type="protein sequence ID" value="AFK67552.1"/>
    <property type="molecule type" value="Genomic_DNA"/>
</dbReference>
<gene>
    <name evidence="1" type="ORF">YSA_01437</name>
</gene>
<proteinExistence type="predicted"/>
<accession>I3UPY1</accession>
<reference evidence="1 2" key="1">
    <citation type="journal article" date="2012" name="J. Bacteriol.">
        <title>Complete Genome Sequence of the Naphthalene-Degrading Pseudomonas putida Strain ND6.</title>
        <authorList>
            <person name="Li S."/>
            <person name="Zhao H."/>
            <person name="Li Y."/>
            <person name="Niu S."/>
            <person name="Cai B."/>
        </authorList>
    </citation>
    <scope>NUCLEOTIDE SEQUENCE [LARGE SCALE GENOMIC DNA]</scope>
    <source>
        <strain evidence="1 2">ND6</strain>
    </source>
</reference>
<dbReference type="KEGG" id="ppi:YSA_01437"/>
<dbReference type="HOGENOM" id="CLU_3187965_0_0_6"/>
<organism evidence="1 2">
    <name type="scientific">Pseudomonas putida ND6</name>
    <dbReference type="NCBI Taxonomy" id="231023"/>
    <lineage>
        <taxon>Bacteria</taxon>
        <taxon>Pseudomonadati</taxon>
        <taxon>Pseudomonadota</taxon>
        <taxon>Gammaproteobacteria</taxon>
        <taxon>Pseudomonadales</taxon>
        <taxon>Pseudomonadaceae</taxon>
        <taxon>Pseudomonas</taxon>
    </lineage>
</organism>
<name>I3UPY1_PSEPU</name>
<dbReference type="AlphaFoldDB" id="I3UPY1"/>